<name>A0ABS7FG34_9NEIS</name>
<organism evidence="1 2">
    <name type="scientific">Chromobacterium subtsugae</name>
    <dbReference type="NCBI Taxonomy" id="251747"/>
    <lineage>
        <taxon>Bacteria</taxon>
        <taxon>Pseudomonadati</taxon>
        <taxon>Pseudomonadota</taxon>
        <taxon>Betaproteobacteria</taxon>
        <taxon>Neisseriales</taxon>
        <taxon>Chromobacteriaceae</taxon>
        <taxon>Chromobacterium</taxon>
    </lineage>
</organism>
<accession>A0ABS7FG34</accession>
<evidence type="ECO:0000313" key="2">
    <source>
        <dbReference type="Proteomes" id="UP000711178"/>
    </source>
</evidence>
<reference evidence="1 2" key="1">
    <citation type="submission" date="2021-05" db="EMBL/GenBank/DDBJ databases">
        <title>Draft Whole Genome Sequencing Of Biosensor Chromobacterium violaceum Strain CV026 Reveals A Regulatory RNA In Chromobacterium violaceum Phenotype Regulatory Network.</title>
        <authorList>
            <person name="Hong K.W."/>
            <person name="Chan K.G."/>
            <person name="Chang C.-Y."/>
        </authorList>
    </citation>
    <scope>NUCLEOTIDE SEQUENCE [LARGE SCALE GENOMIC DNA]</scope>
    <source>
        <strain evidence="1 2">ATCC 31532</strain>
    </source>
</reference>
<protein>
    <submittedName>
        <fullName evidence="1">Uncharacterized protein</fullName>
    </submittedName>
</protein>
<gene>
    <name evidence="1" type="ORF">KIF53_15500</name>
</gene>
<comment type="caution">
    <text evidence="1">The sequence shown here is derived from an EMBL/GenBank/DDBJ whole genome shotgun (WGS) entry which is preliminary data.</text>
</comment>
<proteinExistence type="predicted"/>
<evidence type="ECO:0000313" key="1">
    <source>
        <dbReference type="EMBL" id="MBW8289038.1"/>
    </source>
</evidence>
<sequence>MAQLRICLLNPAEDISALKLRGWLQSEVAKIDQQASNGDLVLLRLYLTQPVRFGFAPQKLGVLLQSIVDKYSNIHSIELVEVKRPLTIEEMQKEAEAAQKELEDFEDWHSENEEFDSQAEGLVRYFGFRADQGEGEPPHCMISNIIEQNREPVSQHAGTEFSLGQWFVSEGAHEQSIVHGPFDTESVALDFAHKSCKAVRIVTEPEWFLPGGR</sequence>
<dbReference type="Proteomes" id="UP000711178">
    <property type="component" value="Unassembled WGS sequence"/>
</dbReference>
<dbReference type="RefSeq" id="WP_101527452.1">
    <property type="nucleotide sequence ID" value="NZ_CP142381.1"/>
</dbReference>
<dbReference type="EMBL" id="JAHDTB010000014">
    <property type="protein sequence ID" value="MBW8289038.1"/>
    <property type="molecule type" value="Genomic_DNA"/>
</dbReference>
<keyword evidence="2" id="KW-1185">Reference proteome</keyword>
<dbReference type="GeneID" id="89685748"/>